<gene>
    <name evidence="10" type="ORF">SC1083_1908</name>
</gene>
<dbReference type="AlphaFoldDB" id="G4AAN5"/>
<protein>
    <submittedName>
        <fullName evidence="10">Membrane protein</fullName>
    </submittedName>
</protein>
<evidence type="ECO:0000256" key="4">
    <source>
        <dbReference type="ARBA" id="ARBA00022989"/>
    </source>
</evidence>
<keyword evidence="2" id="KW-1003">Cell membrane</keyword>
<dbReference type="PANTHER" id="PTHR30572:SF4">
    <property type="entry name" value="ABC TRANSPORTER PERMEASE YTRF"/>
    <property type="match status" value="1"/>
</dbReference>
<reference evidence="10 11" key="1">
    <citation type="submission" date="2010-10" db="EMBL/GenBank/DDBJ databases">
        <authorList>
            <person name="Chen C."/>
            <person name="Kittichotirat W."/>
            <person name="Asikainen S."/>
            <person name="Bumgarner R."/>
        </authorList>
    </citation>
    <scope>NUCLEOTIDE SEQUENCE [LARGE SCALE GENOMIC DNA]</scope>
    <source>
        <strain evidence="10 11">SC1083</strain>
    </source>
</reference>
<feature type="domain" description="ABC3 transporter permease C-terminal" evidence="8">
    <location>
        <begin position="319"/>
        <end position="433"/>
    </location>
</feature>
<dbReference type="Pfam" id="PF02687">
    <property type="entry name" value="FtsX"/>
    <property type="match status" value="1"/>
</dbReference>
<sequence length="441" mass="47993">MLARMLFQSWRYGLKRKLLAIVTIFLAAGLISALLAVSIGIGDKMAKELKSYGANILVEPASSAILPDEVSGNNSLATQNFLDEKELPNIKDIFWRNNIVGFAPLLGAQVSAKAPNGNEQDINILGTFFDHQIAVPDEEDYHTGQKIISPYWQVEGEWVNDATDDFGDQIPALLGTQLAKQHQWKIGDTLALRYQQDEQAPQQQLKVIVKGIVKTGGTEEQQLILPLSAVQNLLGLEGKIQAVKVSALTVPENDLSRKARANVDGLAAEEYDRWYCTAYVSSISHQLEEAISGAIVRPIWQVAASEGVVIEKIQLLLAVVTLAALIAAAMGIASLMTTTIIERSKEIGLMKALGAYQWQIVLLFYCEAIISGSIGGMLGCIAGWGLARFIGATLFGAPLSFAWIVVPCVLVISVLIAVIGAWFPAHRIARLYPIEVLYGRQ</sequence>
<name>G4AAN5_AGGAC</name>
<comment type="caution">
    <text evidence="10">The sequence shown here is derived from an EMBL/GenBank/DDBJ whole genome shotgun (WGS) entry which is preliminary data.</text>
</comment>
<evidence type="ECO:0000259" key="9">
    <source>
        <dbReference type="Pfam" id="PF12704"/>
    </source>
</evidence>
<evidence type="ECO:0000256" key="6">
    <source>
        <dbReference type="ARBA" id="ARBA00038076"/>
    </source>
</evidence>
<comment type="similarity">
    <text evidence="6">Belongs to the ABC-4 integral membrane protein family.</text>
</comment>
<evidence type="ECO:0000256" key="1">
    <source>
        <dbReference type="ARBA" id="ARBA00004651"/>
    </source>
</evidence>
<evidence type="ECO:0000256" key="2">
    <source>
        <dbReference type="ARBA" id="ARBA00022475"/>
    </source>
</evidence>
<proteinExistence type="inferred from homology"/>
<evidence type="ECO:0000259" key="8">
    <source>
        <dbReference type="Pfam" id="PF02687"/>
    </source>
</evidence>
<feature type="transmembrane region" description="Helical" evidence="7">
    <location>
        <begin position="399"/>
        <end position="423"/>
    </location>
</feature>
<feature type="domain" description="MacB-like periplasmic core" evidence="9">
    <location>
        <begin position="18"/>
        <end position="237"/>
    </location>
</feature>
<dbReference type="EMBL" id="AEJM01000038">
    <property type="protein sequence ID" value="EGY32795.1"/>
    <property type="molecule type" value="Genomic_DNA"/>
</dbReference>
<comment type="subcellular location">
    <subcellularLocation>
        <location evidence="1">Cell membrane</location>
        <topology evidence="1">Multi-pass membrane protein</topology>
    </subcellularLocation>
</comment>
<dbReference type="InterPro" id="IPR003838">
    <property type="entry name" value="ABC3_permease_C"/>
</dbReference>
<dbReference type="PANTHER" id="PTHR30572">
    <property type="entry name" value="MEMBRANE COMPONENT OF TRANSPORTER-RELATED"/>
    <property type="match status" value="1"/>
</dbReference>
<organism evidence="10 11">
    <name type="scientific">Aggregatibacter actinomycetemcomitans serotype e str. SC1083</name>
    <dbReference type="NCBI Taxonomy" id="907488"/>
    <lineage>
        <taxon>Bacteria</taxon>
        <taxon>Pseudomonadati</taxon>
        <taxon>Pseudomonadota</taxon>
        <taxon>Gammaproteobacteria</taxon>
        <taxon>Pasteurellales</taxon>
        <taxon>Pasteurellaceae</taxon>
        <taxon>Aggregatibacter</taxon>
    </lineage>
</organism>
<dbReference type="GO" id="GO:0005886">
    <property type="term" value="C:plasma membrane"/>
    <property type="evidence" value="ECO:0007669"/>
    <property type="project" value="UniProtKB-SubCell"/>
</dbReference>
<dbReference type="RefSeq" id="WP_005559006.1">
    <property type="nucleotide sequence ID" value="NZ_AEJM01000038.1"/>
</dbReference>
<keyword evidence="3 7" id="KW-0812">Transmembrane</keyword>
<feature type="transmembrane region" description="Helical" evidence="7">
    <location>
        <begin position="362"/>
        <end position="387"/>
    </location>
</feature>
<dbReference type="Proteomes" id="UP000005508">
    <property type="component" value="Unassembled WGS sequence"/>
</dbReference>
<evidence type="ECO:0000313" key="11">
    <source>
        <dbReference type="Proteomes" id="UP000005508"/>
    </source>
</evidence>
<dbReference type="GO" id="GO:0022857">
    <property type="term" value="F:transmembrane transporter activity"/>
    <property type="evidence" value="ECO:0007669"/>
    <property type="project" value="TreeGrafter"/>
</dbReference>
<evidence type="ECO:0000313" key="10">
    <source>
        <dbReference type="EMBL" id="EGY32795.1"/>
    </source>
</evidence>
<evidence type="ECO:0000256" key="7">
    <source>
        <dbReference type="SAM" id="Phobius"/>
    </source>
</evidence>
<dbReference type="PATRIC" id="fig|907488.3.peg.1875"/>
<dbReference type="Pfam" id="PF12704">
    <property type="entry name" value="MacB_PCD"/>
    <property type="match status" value="1"/>
</dbReference>
<feature type="transmembrane region" description="Helical" evidence="7">
    <location>
        <begin position="315"/>
        <end position="341"/>
    </location>
</feature>
<keyword evidence="5 7" id="KW-0472">Membrane</keyword>
<accession>G4AAN5</accession>
<dbReference type="InterPro" id="IPR050250">
    <property type="entry name" value="Macrolide_Exporter_MacB"/>
</dbReference>
<evidence type="ECO:0000256" key="5">
    <source>
        <dbReference type="ARBA" id="ARBA00023136"/>
    </source>
</evidence>
<evidence type="ECO:0000256" key="3">
    <source>
        <dbReference type="ARBA" id="ARBA00022692"/>
    </source>
</evidence>
<dbReference type="InterPro" id="IPR025857">
    <property type="entry name" value="MacB_PCD"/>
</dbReference>
<keyword evidence="4 7" id="KW-1133">Transmembrane helix</keyword>